<dbReference type="AlphaFoldDB" id="A0A3S3WHP8"/>
<dbReference type="SUPFAM" id="SSF56935">
    <property type="entry name" value="Porins"/>
    <property type="match status" value="1"/>
</dbReference>
<evidence type="ECO:0000256" key="9">
    <source>
        <dbReference type="ARBA" id="ARBA00023237"/>
    </source>
</evidence>
<dbReference type="PANTHER" id="PTHR30069">
    <property type="entry name" value="TONB-DEPENDENT OUTER MEMBRANE RECEPTOR"/>
    <property type="match status" value="1"/>
</dbReference>
<feature type="region of interest" description="Disordered" evidence="12">
    <location>
        <begin position="157"/>
        <end position="177"/>
    </location>
</feature>
<evidence type="ECO:0000313" key="16">
    <source>
        <dbReference type="EMBL" id="RWY38734.1"/>
    </source>
</evidence>
<keyword evidence="5 13" id="KW-0732">Signal</keyword>
<keyword evidence="16" id="KW-0675">Receptor</keyword>
<keyword evidence="4 10" id="KW-0812">Transmembrane</keyword>
<protein>
    <submittedName>
        <fullName evidence="16">TonB-dependent receptor</fullName>
    </submittedName>
</protein>
<keyword evidence="8 10" id="KW-0472">Membrane</keyword>
<keyword evidence="17" id="KW-1185">Reference proteome</keyword>
<proteinExistence type="inferred from homology"/>
<feature type="compositionally biased region" description="Low complexity" evidence="12">
    <location>
        <begin position="168"/>
        <end position="177"/>
    </location>
</feature>
<feature type="domain" description="TonB-dependent receptor-like beta-barrel" evidence="14">
    <location>
        <begin position="172"/>
        <end position="587"/>
    </location>
</feature>
<dbReference type="InterPro" id="IPR039426">
    <property type="entry name" value="TonB-dep_rcpt-like"/>
</dbReference>
<evidence type="ECO:0000256" key="5">
    <source>
        <dbReference type="ARBA" id="ARBA00022729"/>
    </source>
</evidence>
<keyword evidence="3 10" id="KW-1134">Transmembrane beta strand</keyword>
<evidence type="ECO:0000256" key="6">
    <source>
        <dbReference type="ARBA" id="ARBA00023065"/>
    </source>
</evidence>
<gene>
    <name evidence="16" type="ORF">EP867_15650</name>
</gene>
<dbReference type="CDD" id="cd01347">
    <property type="entry name" value="ligand_gated_channel"/>
    <property type="match status" value="1"/>
</dbReference>
<evidence type="ECO:0000313" key="17">
    <source>
        <dbReference type="Proteomes" id="UP000287168"/>
    </source>
</evidence>
<dbReference type="GO" id="GO:0009279">
    <property type="term" value="C:cell outer membrane"/>
    <property type="evidence" value="ECO:0007669"/>
    <property type="project" value="UniProtKB-SubCell"/>
</dbReference>
<evidence type="ECO:0000256" key="12">
    <source>
        <dbReference type="SAM" id="MobiDB-lite"/>
    </source>
</evidence>
<feature type="signal peptide" evidence="13">
    <location>
        <begin position="1"/>
        <end position="19"/>
    </location>
</feature>
<dbReference type="PANTHER" id="PTHR30069:SF53">
    <property type="entry name" value="COLICIN I RECEPTOR-RELATED"/>
    <property type="match status" value="1"/>
</dbReference>
<evidence type="ECO:0000256" key="13">
    <source>
        <dbReference type="SAM" id="SignalP"/>
    </source>
</evidence>
<dbReference type="OrthoDB" id="9760333at2"/>
<keyword evidence="6" id="KW-0406">Ion transport</keyword>
<dbReference type="Gene3D" id="2.40.170.20">
    <property type="entry name" value="TonB-dependent receptor, beta-barrel domain"/>
    <property type="match status" value="1"/>
</dbReference>
<accession>A0A3S3WHP8</accession>
<evidence type="ECO:0000259" key="14">
    <source>
        <dbReference type="Pfam" id="PF00593"/>
    </source>
</evidence>
<evidence type="ECO:0000256" key="3">
    <source>
        <dbReference type="ARBA" id="ARBA00022452"/>
    </source>
</evidence>
<evidence type="ECO:0000256" key="4">
    <source>
        <dbReference type="ARBA" id="ARBA00022692"/>
    </source>
</evidence>
<dbReference type="RefSeq" id="WP_128490418.1">
    <property type="nucleotide sequence ID" value="NZ_JBHLXB010000006.1"/>
</dbReference>
<dbReference type="PROSITE" id="PS52016">
    <property type="entry name" value="TONB_DEPENDENT_REC_3"/>
    <property type="match status" value="1"/>
</dbReference>
<organism evidence="16 17">
    <name type="scientific">Falsigemmobacter intermedius</name>
    <dbReference type="NCBI Taxonomy" id="1553448"/>
    <lineage>
        <taxon>Bacteria</taxon>
        <taxon>Pseudomonadati</taxon>
        <taxon>Pseudomonadota</taxon>
        <taxon>Alphaproteobacteria</taxon>
        <taxon>Rhodobacterales</taxon>
        <taxon>Paracoccaceae</taxon>
        <taxon>Falsigemmobacter</taxon>
    </lineage>
</organism>
<dbReference type="EMBL" id="SBLC01000032">
    <property type="protein sequence ID" value="RWY38734.1"/>
    <property type="molecule type" value="Genomic_DNA"/>
</dbReference>
<evidence type="ECO:0000256" key="2">
    <source>
        <dbReference type="ARBA" id="ARBA00022448"/>
    </source>
</evidence>
<dbReference type="GO" id="GO:0044718">
    <property type="term" value="P:siderophore transmembrane transport"/>
    <property type="evidence" value="ECO:0007669"/>
    <property type="project" value="TreeGrafter"/>
</dbReference>
<evidence type="ECO:0000259" key="15">
    <source>
        <dbReference type="Pfam" id="PF07715"/>
    </source>
</evidence>
<keyword evidence="7 11" id="KW-0798">TonB box</keyword>
<dbReference type="Gene3D" id="2.170.130.10">
    <property type="entry name" value="TonB-dependent receptor, plug domain"/>
    <property type="match status" value="1"/>
</dbReference>
<sequence>MKREGLILLATLLAGTAAAEDVYLSDITLSAARTPRDVARSGVSVSVITGEELSRAGPIQLVDYLARLPGLSVTQSGPEGTQAALRIRGADPRHIAVFVDGVKVNDPSGIGGEFDFGSLSTADIGRVEVLRGAQGALWGSQAMGGVIHITTRGAEEDGHRQRLSLETGSRGSRSLGYSSAWRDGAAETVFYLTHRRSNGFSAMDTLPPTPDAEADGFETNRLSFTTRYTVSDSLRLGASGFVQRMRFEHDSDWPADMNSADRSVRREHGGTLFAEAEAGRTLHRFELGLYDINRELSQAGNNFATRYSFNWQAVTELRPDLSLVYGLEATRETAGFGGVEAADSSDGRALWGQALWSPSEGLDLTLGLRRDHHSRYGGYTTGRLAFAFAASEALTLRGMTASGFLSPSLYQLYGDEWVRPNPGLTPEESRSYELGLDYRYAAGSLGLTLFRLDSDNAIVWDDNAPWDPLVSGPQAGYVNLSGRSRRQGGELSLDHALSERISMQAAYSYTKALNPEGERLGRVPRHQFSLGVTAGVSEALTLNAGLQGVADRPDDRGQRMGSYLVASFGAGYALSESTRLSLRVENLFDRQYQTVAGYGTPRRGVFLGLSTRF</sequence>
<comment type="subcellular location">
    <subcellularLocation>
        <location evidence="1 10">Cell outer membrane</location>
        <topology evidence="1 10">Multi-pass membrane protein</topology>
    </subcellularLocation>
</comment>
<dbReference type="GO" id="GO:0015344">
    <property type="term" value="F:siderophore uptake transmembrane transporter activity"/>
    <property type="evidence" value="ECO:0007669"/>
    <property type="project" value="TreeGrafter"/>
</dbReference>
<dbReference type="InterPro" id="IPR012910">
    <property type="entry name" value="Plug_dom"/>
</dbReference>
<comment type="caution">
    <text evidence="16">The sequence shown here is derived from an EMBL/GenBank/DDBJ whole genome shotgun (WGS) entry which is preliminary data.</text>
</comment>
<dbReference type="Proteomes" id="UP000287168">
    <property type="component" value="Unassembled WGS sequence"/>
</dbReference>
<comment type="similarity">
    <text evidence="10 11">Belongs to the TonB-dependent receptor family.</text>
</comment>
<reference evidence="16 17" key="1">
    <citation type="journal article" date="2015" name="Int. J. Syst. Evol. Microbiol.">
        <title>Gemmobacter intermedius sp. nov., isolated from a white stork (Ciconia ciconia).</title>
        <authorList>
            <person name="Kampfer P."/>
            <person name="Jerzak L."/>
            <person name="Wilharm G."/>
            <person name="Golke J."/>
            <person name="Busse H.J."/>
            <person name="Glaeser S.P."/>
        </authorList>
    </citation>
    <scope>NUCLEOTIDE SEQUENCE [LARGE SCALE GENOMIC DNA]</scope>
    <source>
        <strain evidence="16 17">119/4</strain>
    </source>
</reference>
<dbReference type="Pfam" id="PF00593">
    <property type="entry name" value="TonB_dep_Rec_b-barrel"/>
    <property type="match status" value="1"/>
</dbReference>
<feature type="chain" id="PRO_5018589676" evidence="13">
    <location>
        <begin position="20"/>
        <end position="613"/>
    </location>
</feature>
<dbReference type="InterPro" id="IPR000531">
    <property type="entry name" value="Beta-barrel_TonB"/>
</dbReference>
<evidence type="ECO:0000256" key="10">
    <source>
        <dbReference type="PROSITE-ProRule" id="PRU01360"/>
    </source>
</evidence>
<keyword evidence="9 10" id="KW-0998">Cell outer membrane</keyword>
<evidence type="ECO:0000256" key="7">
    <source>
        <dbReference type="ARBA" id="ARBA00023077"/>
    </source>
</evidence>
<name>A0A3S3WHP8_9RHOB</name>
<keyword evidence="2 10" id="KW-0813">Transport</keyword>
<feature type="domain" description="TonB-dependent receptor plug" evidence="15">
    <location>
        <begin position="40"/>
        <end position="146"/>
    </location>
</feature>
<dbReference type="InterPro" id="IPR037066">
    <property type="entry name" value="Plug_dom_sf"/>
</dbReference>
<evidence type="ECO:0000256" key="1">
    <source>
        <dbReference type="ARBA" id="ARBA00004571"/>
    </source>
</evidence>
<dbReference type="Pfam" id="PF07715">
    <property type="entry name" value="Plug"/>
    <property type="match status" value="1"/>
</dbReference>
<evidence type="ECO:0000256" key="11">
    <source>
        <dbReference type="RuleBase" id="RU003357"/>
    </source>
</evidence>
<dbReference type="InterPro" id="IPR036942">
    <property type="entry name" value="Beta-barrel_TonB_sf"/>
</dbReference>
<evidence type="ECO:0000256" key="8">
    <source>
        <dbReference type="ARBA" id="ARBA00023136"/>
    </source>
</evidence>